<dbReference type="InterPro" id="IPR000847">
    <property type="entry name" value="LysR_HTH_N"/>
</dbReference>
<feature type="domain" description="HTH lysR-type" evidence="5">
    <location>
        <begin position="11"/>
        <end position="68"/>
    </location>
</feature>
<accession>A0ABY9F5Q2</accession>
<dbReference type="Pfam" id="PF00126">
    <property type="entry name" value="HTH_1"/>
    <property type="match status" value="1"/>
</dbReference>
<sequence>MTIDQAIFHKFDLNSLVTFLVVYQERGVSRAAKSLQVTQPAVSNVLSKLRTKFDDPLFIPCGRVVRPTHKADLIAEVLAPAMIIVQELIAQGALDKDAECALAQMKVEIFSLTGK</sequence>
<dbReference type="Gene3D" id="1.10.10.10">
    <property type="entry name" value="Winged helix-like DNA-binding domain superfamily/Winged helix DNA-binding domain"/>
    <property type="match status" value="1"/>
</dbReference>
<evidence type="ECO:0000256" key="2">
    <source>
        <dbReference type="ARBA" id="ARBA00023015"/>
    </source>
</evidence>
<keyword evidence="2" id="KW-0805">Transcription regulation</keyword>
<gene>
    <name evidence="6" type="ORF">PSH92_15785</name>
</gene>
<keyword evidence="7" id="KW-1185">Reference proteome</keyword>
<dbReference type="InterPro" id="IPR036388">
    <property type="entry name" value="WH-like_DNA-bd_sf"/>
</dbReference>
<dbReference type="SUPFAM" id="SSF46785">
    <property type="entry name" value="Winged helix' DNA-binding domain"/>
    <property type="match status" value="1"/>
</dbReference>
<keyword evidence="4" id="KW-0804">Transcription</keyword>
<dbReference type="InterPro" id="IPR036390">
    <property type="entry name" value="WH_DNA-bd_sf"/>
</dbReference>
<dbReference type="PRINTS" id="PR00039">
    <property type="entry name" value="HTHLYSR"/>
</dbReference>
<name>A0ABY9F5Q2_9PSED</name>
<evidence type="ECO:0000259" key="5">
    <source>
        <dbReference type="PROSITE" id="PS50931"/>
    </source>
</evidence>
<evidence type="ECO:0000256" key="3">
    <source>
        <dbReference type="ARBA" id="ARBA00023125"/>
    </source>
</evidence>
<protein>
    <submittedName>
        <fullName evidence="6">LysR family transcriptional regulator</fullName>
    </submittedName>
</protein>
<evidence type="ECO:0000313" key="7">
    <source>
        <dbReference type="Proteomes" id="UP001224838"/>
    </source>
</evidence>
<dbReference type="PROSITE" id="PS50931">
    <property type="entry name" value="HTH_LYSR"/>
    <property type="match status" value="1"/>
</dbReference>
<evidence type="ECO:0000256" key="4">
    <source>
        <dbReference type="ARBA" id="ARBA00023163"/>
    </source>
</evidence>
<dbReference type="PANTHER" id="PTHR30118">
    <property type="entry name" value="HTH-TYPE TRANSCRIPTIONAL REGULATOR LEUO-RELATED"/>
    <property type="match status" value="1"/>
</dbReference>
<organism evidence="6 7">
    <name type="scientific">Pseudomonas beijingensis</name>
    <dbReference type="NCBI Taxonomy" id="2954101"/>
    <lineage>
        <taxon>Bacteria</taxon>
        <taxon>Pseudomonadati</taxon>
        <taxon>Pseudomonadota</taxon>
        <taxon>Gammaproteobacteria</taxon>
        <taxon>Pseudomonadales</taxon>
        <taxon>Pseudomonadaceae</taxon>
        <taxon>Pseudomonas</taxon>
    </lineage>
</organism>
<reference evidence="6 7" key="1">
    <citation type="submission" date="2023-02" db="EMBL/GenBank/DDBJ databases">
        <title>Evolution of Hrp T3SS in non-pathogenic Pseudomonas fluorescens.</title>
        <authorList>
            <person name="Liao K."/>
            <person name="Wei H."/>
            <person name="Gu Y."/>
        </authorList>
    </citation>
    <scope>NUCLEOTIDE SEQUENCE [LARGE SCALE GENOMIC DNA]</scope>
    <source>
        <strain evidence="6 7">FP2034</strain>
    </source>
</reference>
<evidence type="ECO:0000313" key="6">
    <source>
        <dbReference type="EMBL" id="WLG98848.1"/>
    </source>
</evidence>
<dbReference type="EMBL" id="CP117451">
    <property type="protein sequence ID" value="WLG98848.1"/>
    <property type="molecule type" value="Genomic_DNA"/>
</dbReference>
<comment type="similarity">
    <text evidence="1">Belongs to the LysR transcriptional regulatory family.</text>
</comment>
<dbReference type="InterPro" id="IPR050389">
    <property type="entry name" value="LysR-type_TF"/>
</dbReference>
<evidence type="ECO:0000256" key="1">
    <source>
        <dbReference type="ARBA" id="ARBA00009437"/>
    </source>
</evidence>
<dbReference type="PANTHER" id="PTHR30118:SF15">
    <property type="entry name" value="TRANSCRIPTIONAL REGULATORY PROTEIN"/>
    <property type="match status" value="1"/>
</dbReference>
<proteinExistence type="inferred from homology"/>
<keyword evidence="3" id="KW-0238">DNA-binding</keyword>
<dbReference type="Proteomes" id="UP001224838">
    <property type="component" value="Chromosome"/>
</dbReference>
<dbReference type="RefSeq" id="WP_305467268.1">
    <property type="nucleotide sequence ID" value="NZ_CP117451.1"/>
</dbReference>